<dbReference type="OrthoDB" id="361283at2759"/>
<keyword evidence="1" id="KW-0732">Signal</keyword>
<reference evidence="6 7" key="1">
    <citation type="submission" date="2018-01" db="EMBL/GenBank/DDBJ databases">
        <title>Comparison of the Chinese Bamboo Partridge and Red Junglefowl genome sequences highlights the importance of demography in genome evolution.</title>
        <authorList>
            <person name="Tiley G.P."/>
            <person name="Kimball R.T."/>
            <person name="Braun E.L."/>
            <person name="Burleigh J.G."/>
        </authorList>
    </citation>
    <scope>NUCLEOTIDE SEQUENCE [LARGE SCALE GENOMIC DNA]</scope>
    <source>
        <strain evidence="6">RTK389</strain>
        <tissue evidence="6">Blood</tissue>
    </source>
</reference>
<dbReference type="AlphaFoldDB" id="A0A2P4SRL7"/>
<evidence type="ECO:0000259" key="2">
    <source>
        <dbReference type="Pfam" id="PF22963"/>
    </source>
</evidence>
<organism evidence="6 7">
    <name type="scientific">Bambusicola thoracicus</name>
    <name type="common">Chinese bamboo-partridge</name>
    <name type="synonym">Perdix thoracica</name>
    <dbReference type="NCBI Taxonomy" id="9083"/>
    <lineage>
        <taxon>Eukaryota</taxon>
        <taxon>Metazoa</taxon>
        <taxon>Chordata</taxon>
        <taxon>Craniata</taxon>
        <taxon>Vertebrata</taxon>
        <taxon>Euteleostomi</taxon>
        <taxon>Archelosauria</taxon>
        <taxon>Archosauria</taxon>
        <taxon>Dinosauria</taxon>
        <taxon>Saurischia</taxon>
        <taxon>Theropoda</taxon>
        <taxon>Coelurosauria</taxon>
        <taxon>Aves</taxon>
        <taxon>Neognathae</taxon>
        <taxon>Galloanserae</taxon>
        <taxon>Galliformes</taxon>
        <taxon>Phasianidae</taxon>
        <taxon>Perdicinae</taxon>
        <taxon>Bambusicola</taxon>
    </lineage>
</organism>
<feature type="domain" description="NUP210 Ig-like" evidence="3">
    <location>
        <begin position="23"/>
        <end position="111"/>
    </location>
</feature>
<dbReference type="GO" id="GO:0005643">
    <property type="term" value="C:nuclear pore"/>
    <property type="evidence" value="ECO:0007669"/>
    <property type="project" value="TreeGrafter"/>
</dbReference>
<comment type="caution">
    <text evidence="6">The sequence shown here is derived from an EMBL/GenBank/DDBJ whole genome shotgun (WGS) entry which is preliminary data.</text>
</comment>
<dbReference type="Proteomes" id="UP000237246">
    <property type="component" value="Unassembled WGS sequence"/>
</dbReference>
<dbReference type="InterPro" id="IPR055097">
    <property type="entry name" value="Ig_NUP210_2nd"/>
</dbReference>
<feature type="domain" description="NUP210 fourth Ig-like" evidence="5">
    <location>
        <begin position="371"/>
        <end position="447"/>
    </location>
</feature>
<sequence>MRPARRFFLLALVLFVVVPSCAFKLNVPKVLLPFSREMRVPFVLEAEGGCYSWRSMHYNIVAVEPFYEDGTACSQKALLSAQSTQPIKLSSAVIAEEHVTGHTLRCDVMVDVIDSIEVLSRTREIYVEDSPLELAVRALDVKGNTFSSLSGMAFEWSVAKDEDVDSIEWSDKIRILKYSEADYSPPDHIVELERAEKQGDRILVSGITTGAAVVKVRIRESTYKKVAAAVVRLLVLENIVLIPAHDVHLLVGAFIEYRVAKVVQGKITELEFPLEHYELELRDQVAAPGGSELLPVAKLEGKTAAVRAVQLGQSSLVVVHRSILLGFRAVFCTAGQLCTLPSVVGHRLGVKEVVKAEQHTFLISGFSVYPGDRWVLEVQREYAITVEVYDRDSTKVYLSDNLRITHHFSKQYFEELTSSPNGSYHVVRVLRGGTTGIRAELVSVLQQ</sequence>
<evidence type="ECO:0000256" key="1">
    <source>
        <dbReference type="SAM" id="SignalP"/>
    </source>
</evidence>
<evidence type="ECO:0000313" key="7">
    <source>
        <dbReference type="Proteomes" id="UP000237246"/>
    </source>
</evidence>
<evidence type="ECO:0000259" key="3">
    <source>
        <dbReference type="Pfam" id="PF22967"/>
    </source>
</evidence>
<dbReference type="InterPro" id="IPR055098">
    <property type="entry name" value="Ig_NUP210_3rd"/>
</dbReference>
<dbReference type="PANTHER" id="PTHR23019:SF1">
    <property type="entry name" value="NUCLEAR PORE MEMBRANE GLYCOPROTEIN 210-LIKE"/>
    <property type="match status" value="1"/>
</dbReference>
<dbReference type="InterPro" id="IPR056897">
    <property type="entry name" value="Ig_NUP210_4th"/>
</dbReference>
<feature type="domain" description="NUP210 Ig-like" evidence="4">
    <location>
        <begin position="121"/>
        <end position="228"/>
    </location>
</feature>
<feature type="domain" description="NUP210 Ig-like" evidence="2">
    <location>
        <begin position="237"/>
        <end position="323"/>
    </location>
</feature>
<feature type="signal peptide" evidence="1">
    <location>
        <begin position="1"/>
        <end position="22"/>
    </location>
</feature>
<dbReference type="EMBL" id="PPHD01027223">
    <property type="protein sequence ID" value="POI26742.1"/>
    <property type="molecule type" value="Genomic_DNA"/>
</dbReference>
<dbReference type="Pfam" id="PF24991">
    <property type="entry name" value="Ig_NUP210_4th"/>
    <property type="match status" value="1"/>
</dbReference>
<evidence type="ECO:0008006" key="8">
    <source>
        <dbReference type="Google" id="ProtNLM"/>
    </source>
</evidence>
<feature type="chain" id="PRO_5015154127" description="BIG2 domain-containing protein" evidence="1">
    <location>
        <begin position="23"/>
        <end position="447"/>
    </location>
</feature>
<dbReference type="Pfam" id="PF22967">
    <property type="entry name" value="Ig_NUP210_1st"/>
    <property type="match status" value="1"/>
</dbReference>
<accession>A0A2P4SRL7</accession>
<protein>
    <recommendedName>
        <fullName evidence="8">BIG2 domain-containing protein</fullName>
    </recommendedName>
</protein>
<evidence type="ECO:0000259" key="5">
    <source>
        <dbReference type="Pfam" id="PF24991"/>
    </source>
</evidence>
<dbReference type="Pfam" id="PF22969">
    <property type="entry name" value="Ig_NUP210_2nd"/>
    <property type="match status" value="1"/>
</dbReference>
<evidence type="ECO:0000313" key="6">
    <source>
        <dbReference type="EMBL" id="POI26742.1"/>
    </source>
</evidence>
<proteinExistence type="predicted"/>
<gene>
    <name evidence="6" type="ORF">CIB84_009508</name>
</gene>
<feature type="non-terminal residue" evidence="6">
    <location>
        <position position="447"/>
    </location>
</feature>
<dbReference type="PANTHER" id="PTHR23019">
    <property type="entry name" value="NUCLEAR PORE MEMBRANE GLYCOPROTEIN GP210-RELATED"/>
    <property type="match status" value="1"/>
</dbReference>
<dbReference type="InterPro" id="IPR055096">
    <property type="entry name" value="Ig_NUP210_1st"/>
</dbReference>
<keyword evidence="7" id="KW-1185">Reference proteome</keyword>
<dbReference type="InterPro" id="IPR045197">
    <property type="entry name" value="NUP210-like"/>
</dbReference>
<evidence type="ECO:0000259" key="4">
    <source>
        <dbReference type="Pfam" id="PF22969"/>
    </source>
</evidence>
<dbReference type="Pfam" id="PF22963">
    <property type="entry name" value="Ig_NUP210_3rd"/>
    <property type="match status" value="1"/>
</dbReference>
<name>A0A2P4SRL7_BAMTH</name>